<dbReference type="CDD" id="cd11296">
    <property type="entry name" value="O-FucT_like"/>
    <property type="match status" value="1"/>
</dbReference>
<evidence type="ECO:0000313" key="5">
    <source>
        <dbReference type="Proteomes" id="UP000266841"/>
    </source>
</evidence>
<keyword evidence="5" id="KW-1185">Reference proteome</keyword>
<evidence type="ECO:0000313" key="4">
    <source>
        <dbReference type="EMBL" id="EJK76319.1"/>
    </source>
</evidence>
<dbReference type="OrthoDB" id="1861862at2759"/>
<dbReference type="OMA" id="TEQLICA"/>
<dbReference type="InterPro" id="IPR019378">
    <property type="entry name" value="GDP-Fuc_O-FucTrfase"/>
</dbReference>
<evidence type="ECO:0000256" key="1">
    <source>
        <dbReference type="ARBA" id="ARBA00022679"/>
    </source>
</evidence>
<dbReference type="AlphaFoldDB" id="K0TH22"/>
<comment type="caution">
    <text evidence="4">The sequence shown here is derived from an EMBL/GenBank/DDBJ whole genome shotgun (WGS) entry which is preliminary data.</text>
</comment>
<reference evidence="4 5" key="1">
    <citation type="journal article" date="2012" name="Genome Biol.">
        <title>Genome and low-iron response of an oceanic diatom adapted to chronic iron limitation.</title>
        <authorList>
            <person name="Lommer M."/>
            <person name="Specht M."/>
            <person name="Roy A.S."/>
            <person name="Kraemer L."/>
            <person name="Andreson R."/>
            <person name="Gutowska M.A."/>
            <person name="Wolf J."/>
            <person name="Bergner S.V."/>
            <person name="Schilhabel M.B."/>
            <person name="Klostermeier U.C."/>
            <person name="Beiko R.G."/>
            <person name="Rosenstiel P."/>
            <person name="Hippler M."/>
            <person name="Laroche J."/>
        </authorList>
    </citation>
    <scope>NUCLEOTIDE SEQUENCE [LARGE SCALE GENOMIC DNA]</scope>
    <source>
        <strain evidence="4 5">CCMP1005</strain>
    </source>
</reference>
<sequence length="488" mass="56962">MSRKETDDYVTKRLWDEGAGNGVGEETAVEDNAAQHKLAGLKCKEKYGGPDDEFAEREMAFWSDIPSDASYKSPFMDEDTERFLTFEPVMSHAMGRTLVLPPEKRFYLLGKADHRQKNEFGFGDFFHLDSIAVEHEGFNVISTREFQNRKNVDTRPTNPEWNPMECIAAFPSRRGSEAIDELKLVHENMFAEKGGRKKPSLEEFEGKPIEVDAPMEERMRELLADRSKLCIYDERLQKAQVLHFPAAKGTRLLTHFYAFVFFADWRADLWSKRFVRDHLRYIDEIMCAAARVVEAVRKRSKEDGQFDTVHVRRGGDDSGSHVLSDFQYKKTRLSAEDLVKNSREIKDGSLLYIATDERDKSFFKPFKEKHDVAFLDDFKHLLKGINTNYYGMLDQLVASKGRVFYGTWWSTLSGYVNRMRGYYITKHKLEGHEDGTMESYYFFPLDRANQMKQYMPVKKPIYMREFPTSWRDIDRGIDEIHRDSDSNR</sequence>
<keyword evidence="1" id="KW-0808">Transferase</keyword>
<keyword evidence="2" id="KW-0294">Fucose metabolism</keyword>
<accession>K0TH22</accession>
<keyword evidence="3" id="KW-0119">Carbohydrate metabolism</keyword>
<dbReference type="GO" id="GO:0006004">
    <property type="term" value="P:fucose metabolic process"/>
    <property type="evidence" value="ECO:0007669"/>
    <property type="project" value="UniProtKB-KW"/>
</dbReference>
<dbReference type="Pfam" id="PF10250">
    <property type="entry name" value="O-FucT"/>
    <property type="match status" value="1"/>
</dbReference>
<dbReference type="Gene3D" id="3.40.50.11350">
    <property type="match status" value="1"/>
</dbReference>
<evidence type="ECO:0000256" key="2">
    <source>
        <dbReference type="ARBA" id="ARBA00023253"/>
    </source>
</evidence>
<dbReference type="Proteomes" id="UP000266841">
    <property type="component" value="Unassembled WGS sequence"/>
</dbReference>
<protein>
    <submittedName>
        <fullName evidence="4">Uncharacterized protein</fullName>
    </submittedName>
</protein>
<gene>
    <name evidence="4" type="ORF">THAOC_01923</name>
</gene>
<dbReference type="PANTHER" id="PTHR31469">
    <property type="entry name" value="OS07G0633600 PROTEIN"/>
    <property type="match status" value="1"/>
</dbReference>
<organism evidence="4 5">
    <name type="scientific">Thalassiosira oceanica</name>
    <name type="common">Marine diatom</name>
    <dbReference type="NCBI Taxonomy" id="159749"/>
    <lineage>
        <taxon>Eukaryota</taxon>
        <taxon>Sar</taxon>
        <taxon>Stramenopiles</taxon>
        <taxon>Ochrophyta</taxon>
        <taxon>Bacillariophyta</taxon>
        <taxon>Coscinodiscophyceae</taxon>
        <taxon>Thalassiosirophycidae</taxon>
        <taxon>Thalassiosirales</taxon>
        <taxon>Thalassiosiraceae</taxon>
        <taxon>Thalassiosira</taxon>
    </lineage>
</organism>
<name>K0TH22_THAOC</name>
<dbReference type="eggNOG" id="ENOG502S0D4">
    <property type="taxonomic scope" value="Eukaryota"/>
</dbReference>
<dbReference type="GO" id="GO:0016740">
    <property type="term" value="F:transferase activity"/>
    <property type="evidence" value="ECO:0007669"/>
    <property type="project" value="UniProtKB-KW"/>
</dbReference>
<evidence type="ECO:0000256" key="3">
    <source>
        <dbReference type="ARBA" id="ARBA00023277"/>
    </source>
</evidence>
<dbReference type="EMBL" id="AGNL01002317">
    <property type="protein sequence ID" value="EJK76319.1"/>
    <property type="molecule type" value="Genomic_DNA"/>
</dbReference>
<dbReference type="PANTHER" id="PTHR31469:SF8">
    <property type="entry name" value="OS07G0641000 PROTEIN"/>
    <property type="match status" value="1"/>
</dbReference>
<proteinExistence type="predicted"/>